<feature type="domain" description="Fibronectin type-III" evidence="6">
    <location>
        <begin position="128"/>
        <end position="220"/>
    </location>
</feature>
<evidence type="ECO:0000256" key="1">
    <source>
        <dbReference type="ARBA" id="ARBA00022737"/>
    </source>
</evidence>
<name>A0AAU8HIM3_9ACTN</name>
<dbReference type="InterPro" id="IPR003961">
    <property type="entry name" value="FN3_dom"/>
</dbReference>
<organism evidence="8">
    <name type="scientific">Micromonospora sp. CCTCC AA 2012012</name>
    <dbReference type="NCBI Taxonomy" id="3111921"/>
    <lineage>
        <taxon>Bacteria</taxon>
        <taxon>Bacillati</taxon>
        <taxon>Actinomycetota</taxon>
        <taxon>Actinomycetes</taxon>
        <taxon>Micromonosporales</taxon>
        <taxon>Micromonosporaceae</taxon>
        <taxon>Micromonospora</taxon>
    </lineage>
</organism>
<evidence type="ECO:0000256" key="3">
    <source>
        <dbReference type="ARBA" id="ARBA00023326"/>
    </source>
</evidence>
<dbReference type="InterPro" id="IPR036116">
    <property type="entry name" value="FN3_sf"/>
</dbReference>
<feature type="signal peptide" evidence="5">
    <location>
        <begin position="1"/>
        <end position="23"/>
    </location>
</feature>
<evidence type="ECO:0000256" key="2">
    <source>
        <dbReference type="ARBA" id="ARBA00023295"/>
    </source>
</evidence>
<dbReference type="PANTHER" id="PTHR46708">
    <property type="entry name" value="TENASCIN"/>
    <property type="match status" value="1"/>
</dbReference>
<accession>A0AAU8HIM3</accession>
<sequence length="483" mass="50562">MRSSVRRALAPALAALTGVSVLAPPTPGSADPGDPDPYGTFDSASRIGHSVRVRGVVHDPDASAAITVAITVDGRLATYASTDSTGAFDTTTASSTVPGEHNVCAEAYNQGAGANTRLGCLVYSVPAAVGTPQVSLRAVSATEVVVEWTPADANASGFRVERTFDGSWHTVATLGGDARSWTESGLAPGTAVCVNVVAVNDFSEQGAAVCGTSLKPSLPLVSYPQVQIRSNTETTITMRWTDSSIATGYLVDAYDGADEVAGTFAERVGPGPYDATLTGLRPGRFYRLHVRPVHPEHETSSGPYPYSIGEATPMYPEIVSLAVAPSADAGCTVGRQLVAQAQYAERLEIRRDEVVVAASEVGRAVYDLPPGDTATYTAVATNKAGTETTRQIAVGRDTRAPLVKELQVTNTRQRSLGIYLYTSEDNQLFHLGWVDSGKTATITVPHGLVGVIVAKEDVRSEISYTMGYAVMGHCGGAATPIKI</sequence>
<gene>
    <name evidence="8" type="ORF">ABUL08_09700</name>
    <name evidence="7" type="ORF">VK199_09650</name>
</gene>
<keyword evidence="3" id="KW-0624">Polysaccharide degradation</keyword>
<dbReference type="SUPFAM" id="SSF49265">
    <property type="entry name" value="Fibronectin type III"/>
    <property type="match status" value="1"/>
</dbReference>
<dbReference type="EMBL" id="CP159342">
    <property type="protein sequence ID" value="XCH76341.1"/>
    <property type="molecule type" value="Genomic_DNA"/>
</dbReference>
<dbReference type="InterPro" id="IPR050991">
    <property type="entry name" value="ECM_Regulatory_Proteins"/>
</dbReference>
<dbReference type="RefSeq" id="WP_350936635.1">
    <property type="nucleotide sequence ID" value="NZ_CP157762.1"/>
</dbReference>
<dbReference type="InterPro" id="IPR013783">
    <property type="entry name" value="Ig-like_fold"/>
</dbReference>
<evidence type="ECO:0000256" key="4">
    <source>
        <dbReference type="SAM" id="MobiDB-lite"/>
    </source>
</evidence>
<protein>
    <submittedName>
        <fullName evidence="8">Fibronectin type III domain-containing protein</fullName>
    </submittedName>
</protein>
<dbReference type="Pfam" id="PF00041">
    <property type="entry name" value="fn3"/>
    <property type="match status" value="2"/>
</dbReference>
<reference evidence="8" key="2">
    <citation type="submission" date="2024-06" db="EMBL/GenBank/DDBJ databases">
        <title>Micromonospora mangrovi CCTCC AA 2012012 genome sequences.</title>
        <authorList>
            <person name="Gao J."/>
        </authorList>
    </citation>
    <scope>NUCLEOTIDE SEQUENCE</scope>
    <source>
        <strain evidence="8">CCTCC AA 2012012</strain>
    </source>
</reference>
<dbReference type="CDD" id="cd00063">
    <property type="entry name" value="FN3"/>
    <property type="match status" value="2"/>
</dbReference>
<proteinExistence type="predicted"/>
<dbReference type="AlphaFoldDB" id="A0AAU8HIM3"/>
<dbReference type="PROSITE" id="PS50853">
    <property type="entry name" value="FN3"/>
    <property type="match status" value="2"/>
</dbReference>
<keyword evidence="2" id="KW-0378">Hydrolase</keyword>
<dbReference type="Gene3D" id="2.60.40.10">
    <property type="entry name" value="Immunoglobulins"/>
    <property type="match status" value="2"/>
</dbReference>
<dbReference type="PANTHER" id="PTHR46708:SF2">
    <property type="entry name" value="FIBRONECTIN TYPE-III DOMAIN-CONTAINING PROTEIN"/>
    <property type="match status" value="1"/>
</dbReference>
<evidence type="ECO:0000259" key="6">
    <source>
        <dbReference type="PROSITE" id="PS50853"/>
    </source>
</evidence>
<keyword evidence="2" id="KW-0326">Glycosidase</keyword>
<dbReference type="GO" id="GO:0000272">
    <property type="term" value="P:polysaccharide catabolic process"/>
    <property type="evidence" value="ECO:0007669"/>
    <property type="project" value="UniProtKB-KW"/>
</dbReference>
<dbReference type="EMBL" id="CP157762">
    <property type="protein sequence ID" value="XBP95637.1"/>
    <property type="molecule type" value="Genomic_DNA"/>
</dbReference>
<feature type="chain" id="PRO_5043289238" evidence="5">
    <location>
        <begin position="24"/>
        <end position="483"/>
    </location>
</feature>
<evidence type="ECO:0000313" key="8">
    <source>
        <dbReference type="EMBL" id="XCH76341.1"/>
    </source>
</evidence>
<keyword evidence="5" id="KW-0732">Signal</keyword>
<dbReference type="GO" id="GO:0016798">
    <property type="term" value="F:hydrolase activity, acting on glycosyl bonds"/>
    <property type="evidence" value="ECO:0007669"/>
    <property type="project" value="UniProtKB-KW"/>
</dbReference>
<evidence type="ECO:0000256" key="5">
    <source>
        <dbReference type="SAM" id="SignalP"/>
    </source>
</evidence>
<feature type="domain" description="Fibronectin type-III" evidence="6">
    <location>
        <begin position="223"/>
        <end position="317"/>
    </location>
</feature>
<keyword evidence="3" id="KW-0119">Carbohydrate metabolism</keyword>
<reference evidence="7" key="1">
    <citation type="submission" date="2024-01" db="EMBL/GenBank/DDBJ databases">
        <title>The genome sequence of Micromonospora mangrovi CCTCC AA 2012012.</title>
        <authorList>
            <person name="Gao J."/>
        </authorList>
    </citation>
    <scope>NUCLEOTIDE SEQUENCE</scope>
    <source>
        <strain evidence="7">CCTCC AA 2012012</strain>
    </source>
</reference>
<keyword evidence="1" id="KW-0677">Repeat</keyword>
<feature type="region of interest" description="Disordered" evidence="4">
    <location>
        <begin position="21"/>
        <end position="44"/>
    </location>
</feature>
<dbReference type="SMART" id="SM00060">
    <property type="entry name" value="FN3"/>
    <property type="match status" value="2"/>
</dbReference>
<evidence type="ECO:0000313" key="7">
    <source>
        <dbReference type="EMBL" id="XBP95637.1"/>
    </source>
</evidence>